<sequence>MLLLRQCLLLPSLLLLLTACQPTPPAQAEAAPLQLGAEQSGLYLPLLQGKKVGLLVNQTSLVGEQHLVDVLLAEGVNIVTIFAPEHGFRGDHDAGAKVDHSVDQRTGLPIASMYGSNRKPSAELMRALDLVIFDIQDVGVRYYTYISSMHYLMEVAAAEGTEVLILDRPNPNGRYVDGPVLDLAFQSFVGMHPIPLLHGMTVGELALMIQGEGWIPNAEALQLTVIPMQQYQRKQHYSLPVRPSPNLPNDQSIALYASLGFFEATPMSVGRGTPFPFQVLGFDQFGLTEDLSAAFFFTPVSTPGAALTPPLQDKTVYGQDLRQVPAGGLDLSYLLSWQQRFAEQEQPLFTSPTFMDRLAGTDQLRLQLQAGVQEADIRASWQPGLEAFLQQRQPYLLYP</sequence>
<dbReference type="RefSeq" id="WP_330127455.1">
    <property type="nucleotide sequence ID" value="NZ_JAUHLI010000002.1"/>
</dbReference>
<dbReference type="Proteomes" id="UP001336314">
    <property type="component" value="Unassembled WGS sequence"/>
</dbReference>
<reference evidence="4 5" key="1">
    <citation type="submission" date="2023-07" db="EMBL/GenBank/DDBJ databases">
        <title>Alkalimonas sp., MEB108 novel, alkaliphilic bacterium isolated from Lonar Lake, India.</title>
        <authorList>
            <person name="Joshi A."/>
            <person name="Thite S."/>
        </authorList>
    </citation>
    <scope>NUCLEOTIDE SEQUENCE [LARGE SCALE GENOMIC DNA]</scope>
    <source>
        <strain evidence="4 5">MEB108</strain>
    </source>
</reference>
<evidence type="ECO:0000313" key="5">
    <source>
        <dbReference type="Proteomes" id="UP001336314"/>
    </source>
</evidence>
<dbReference type="Pfam" id="PF20732">
    <property type="entry name" value="NamZ_C"/>
    <property type="match status" value="1"/>
</dbReference>
<keyword evidence="5" id="KW-1185">Reference proteome</keyword>
<protein>
    <submittedName>
        <fullName evidence="4">DUF1343 domain-containing protein</fullName>
    </submittedName>
</protein>
<dbReference type="PANTHER" id="PTHR42915">
    <property type="entry name" value="HYPOTHETICAL 460 KDA PROTEIN IN FEUA-SIGW INTERGENIC REGION [PRECURSOR]"/>
    <property type="match status" value="1"/>
</dbReference>
<accession>A0ABU7J1C7</accession>
<feature type="chain" id="PRO_5047416878" evidence="1">
    <location>
        <begin position="29"/>
        <end position="399"/>
    </location>
</feature>
<dbReference type="EMBL" id="JAUHLI010000002">
    <property type="protein sequence ID" value="MEE2000311.1"/>
    <property type="molecule type" value="Genomic_DNA"/>
</dbReference>
<organism evidence="4 5">
    <name type="scientific">Alkalimonas cellulosilytica</name>
    <dbReference type="NCBI Taxonomy" id="3058395"/>
    <lineage>
        <taxon>Bacteria</taxon>
        <taxon>Pseudomonadati</taxon>
        <taxon>Pseudomonadota</taxon>
        <taxon>Gammaproteobacteria</taxon>
        <taxon>Alkalimonas</taxon>
    </lineage>
</organism>
<feature type="domain" description="Peptidoglycan beta-N-acetylmuramidase NamZ C-terminal" evidence="3">
    <location>
        <begin position="255"/>
        <end position="398"/>
    </location>
</feature>
<dbReference type="Pfam" id="PF07075">
    <property type="entry name" value="NamZ_N"/>
    <property type="match status" value="1"/>
</dbReference>
<name>A0ABU7J1C7_9GAMM</name>
<feature type="signal peptide" evidence="1">
    <location>
        <begin position="1"/>
        <end position="28"/>
    </location>
</feature>
<dbReference type="PROSITE" id="PS51257">
    <property type="entry name" value="PROKAR_LIPOPROTEIN"/>
    <property type="match status" value="1"/>
</dbReference>
<keyword evidence="1" id="KW-0732">Signal</keyword>
<evidence type="ECO:0000313" key="4">
    <source>
        <dbReference type="EMBL" id="MEE2000311.1"/>
    </source>
</evidence>
<dbReference type="InterPro" id="IPR048502">
    <property type="entry name" value="NamZ_N"/>
</dbReference>
<dbReference type="InterPro" id="IPR008302">
    <property type="entry name" value="NamZ"/>
</dbReference>
<dbReference type="Gene3D" id="3.90.1150.140">
    <property type="match status" value="1"/>
</dbReference>
<dbReference type="Gene3D" id="3.40.50.12170">
    <property type="entry name" value="Uncharacterised protein PF07075, DUF1343"/>
    <property type="match status" value="1"/>
</dbReference>
<proteinExistence type="predicted"/>
<gene>
    <name evidence="4" type="ORF">QWY20_02510</name>
</gene>
<evidence type="ECO:0000259" key="2">
    <source>
        <dbReference type="Pfam" id="PF07075"/>
    </source>
</evidence>
<evidence type="ECO:0000256" key="1">
    <source>
        <dbReference type="SAM" id="SignalP"/>
    </source>
</evidence>
<evidence type="ECO:0000259" key="3">
    <source>
        <dbReference type="Pfam" id="PF20732"/>
    </source>
</evidence>
<feature type="domain" description="Peptidoglycan beta-N-acetylmuramidase NamZ N-terminal" evidence="2">
    <location>
        <begin position="52"/>
        <end position="250"/>
    </location>
</feature>
<dbReference type="InterPro" id="IPR048503">
    <property type="entry name" value="NamZ_C"/>
</dbReference>
<dbReference type="PIRSF" id="PIRSF016719">
    <property type="entry name" value="UCP016719"/>
    <property type="match status" value="1"/>
</dbReference>
<dbReference type="PANTHER" id="PTHR42915:SF1">
    <property type="entry name" value="PEPTIDOGLYCAN BETA-N-ACETYLMURAMIDASE NAMZ"/>
    <property type="match status" value="1"/>
</dbReference>
<comment type="caution">
    <text evidence="4">The sequence shown here is derived from an EMBL/GenBank/DDBJ whole genome shotgun (WGS) entry which is preliminary data.</text>
</comment>